<evidence type="ECO:0000313" key="2">
    <source>
        <dbReference type="EMBL" id="PGG96868.1"/>
    </source>
</evidence>
<organism evidence="2 3">
    <name type="scientific">Helicocarpus griseus UAMH5409</name>
    <dbReference type="NCBI Taxonomy" id="1447875"/>
    <lineage>
        <taxon>Eukaryota</taxon>
        <taxon>Fungi</taxon>
        <taxon>Dikarya</taxon>
        <taxon>Ascomycota</taxon>
        <taxon>Pezizomycotina</taxon>
        <taxon>Eurotiomycetes</taxon>
        <taxon>Eurotiomycetidae</taxon>
        <taxon>Onygenales</taxon>
        <taxon>Ajellomycetaceae</taxon>
        <taxon>Helicocarpus</taxon>
    </lineage>
</organism>
<dbReference type="STRING" id="1447875.A0A2B7WK00"/>
<dbReference type="Pfam" id="PF01636">
    <property type="entry name" value="APH"/>
    <property type="match status" value="1"/>
</dbReference>
<evidence type="ECO:0000259" key="1">
    <source>
        <dbReference type="Pfam" id="PF01636"/>
    </source>
</evidence>
<gene>
    <name evidence="2" type="ORF">AJ79_09430</name>
</gene>
<dbReference type="PANTHER" id="PTHR21310">
    <property type="entry name" value="AMINOGLYCOSIDE PHOSPHOTRANSFERASE-RELATED-RELATED"/>
    <property type="match status" value="1"/>
</dbReference>
<proteinExistence type="predicted"/>
<evidence type="ECO:0000313" key="3">
    <source>
        <dbReference type="Proteomes" id="UP000223968"/>
    </source>
</evidence>
<dbReference type="InterPro" id="IPR011009">
    <property type="entry name" value="Kinase-like_dom_sf"/>
</dbReference>
<dbReference type="OrthoDB" id="4177236at2759"/>
<dbReference type="EMBL" id="PDNB01000265">
    <property type="protein sequence ID" value="PGG96868.1"/>
    <property type="molecule type" value="Genomic_DNA"/>
</dbReference>
<dbReference type="InterPro" id="IPR002575">
    <property type="entry name" value="Aminoglycoside_PTrfase"/>
</dbReference>
<sequence length="298" mass="34281">MWQPVALPFENCRLPPDLPPLPTPDEARACPNVLWDRRGKVVAVNDRIVVKFGKMVNPWEGQSLIYLEQHVPDIPAPRLYAMYYDSNQFFLVMQRAPGVSLDKTWPSLTVSEKGDIIAKLQHVFSIMRQAKSPWPDTFFGSLDGGPVHHYLFWSMTHGRHMGPFHSEAAFVSAITTNYRLASDRKGWPRHKADYYEKYLPHILRGHRPTLTHGDVQQKNIVVVPKGLNAQGSRSFDVVLVDWESASWCPGFWEIFCAVSTPLFASCVWEDDWCWQIHEFLEAYPAETSIMSLLNRDWL</sequence>
<dbReference type="InterPro" id="IPR051678">
    <property type="entry name" value="AGP_Transferase"/>
</dbReference>
<dbReference type="AlphaFoldDB" id="A0A2B7WK00"/>
<reference evidence="2 3" key="1">
    <citation type="submission" date="2017-10" db="EMBL/GenBank/DDBJ databases">
        <title>Comparative genomics in systemic dimorphic fungi from Ajellomycetaceae.</title>
        <authorList>
            <person name="Munoz J.F."/>
            <person name="Mcewen J.G."/>
            <person name="Clay O.K."/>
            <person name="Cuomo C.A."/>
        </authorList>
    </citation>
    <scope>NUCLEOTIDE SEQUENCE [LARGE SCALE GENOMIC DNA]</scope>
    <source>
        <strain evidence="2 3">UAMH5409</strain>
    </source>
</reference>
<comment type="caution">
    <text evidence="2">The sequence shown here is derived from an EMBL/GenBank/DDBJ whole genome shotgun (WGS) entry which is preliminary data.</text>
</comment>
<keyword evidence="3" id="KW-1185">Reference proteome</keyword>
<feature type="domain" description="Aminoglycoside phosphotransferase" evidence="1">
    <location>
        <begin position="60"/>
        <end position="258"/>
    </location>
</feature>
<dbReference type="Proteomes" id="UP000223968">
    <property type="component" value="Unassembled WGS sequence"/>
</dbReference>
<dbReference type="SUPFAM" id="SSF56112">
    <property type="entry name" value="Protein kinase-like (PK-like)"/>
    <property type="match status" value="1"/>
</dbReference>
<protein>
    <recommendedName>
        <fullName evidence="1">Aminoglycoside phosphotransferase domain-containing protein</fullName>
    </recommendedName>
</protein>
<name>A0A2B7WK00_9EURO</name>
<dbReference type="PANTHER" id="PTHR21310:SF48">
    <property type="entry name" value="AMINOGLYCOSIDE PHOSPHOTRANSFERASE DOMAIN-CONTAINING PROTEIN"/>
    <property type="match status" value="1"/>
</dbReference>
<accession>A0A2B7WK00</accession>